<dbReference type="SMART" id="SM00132">
    <property type="entry name" value="LIM"/>
    <property type="match status" value="1"/>
</dbReference>
<evidence type="ECO:0000256" key="8">
    <source>
        <dbReference type="SAM" id="MobiDB-lite"/>
    </source>
</evidence>
<dbReference type="PANTHER" id="PTHR24215">
    <property type="entry name" value="RHO-GTPASE-ACTIVATING PROTEIN LRG1"/>
    <property type="match status" value="1"/>
</dbReference>
<protein>
    <submittedName>
        <fullName evidence="11">Cysteine and glycine-rich protein 1-like</fullName>
    </submittedName>
</protein>
<dbReference type="RefSeq" id="XP_002735919.1">
    <property type="nucleotide sequence ID" value="XM_002735873.2"/>
</dbReference>
<feature type="region of interest" description="Disordered" evidence="8">
    <location>
        <begin position="1"/>
        <end position="28"/>
    </location>
</feature>
<keyword evidence="10" id="KW-1185">Reference proteome</keyword>
<dbReference type="Proteomes" id="UP000694865">
    <property type="component" value="Unplaced"/>
</dbReference>
<feature type="domain" description="LIM zinc-binding" evidence="9">
    <location>
        <begin position="28"/>
        <end position="88"/>
    </location>
</feature>
<dbReference type="CDD" id="cd09326">
    <property type="entry name" value="LIM_CRP_like"/>
    <property type="match status" value="1"/>
</dbReference>
<gene>
    <name evidence="11" type="primary">LOC100373570</name>
</gene>
<dbReference type="Pfam" id="PF00412">
    <property type="entry name" value="LIM"/>
    <property type="match status" value="1"/>
</dbReference>
<evidence type="ECO:0000256" key="2">
    <source>
        <dbReference type="ARBA" id="ARBA00022723"/>
    </source>
</evidence>
<evidence type="ECO:0000256" key="1">
    <source>
        <dbReference type="ARBA" id="ARBA00004123"/>
    </source>
</evidence>
<reference evidence="11" key="1">
    <citation type="submission" date="2025-08" db="UniProtKB">
        <authorList>
            <consortium name="RefSeq"/>
        </authorList>
    </citation>
    <scope>IDENTIFICATION</scope>
    <source>
        <tissue evidence="11">Testes</tissue>
    </source>
</reference>
<dbReference type="PROSITE" id="PS00478">
    <property type="entry name" value="LIM_DOMAIN_1"/>
    <property type="match status" value="1"/>
</dbReference>
<dbReference type="PROSITE" id="PS50023">
    <property type="entry name" value="LIM_DOMAIN_2"/>
    <property type="match status" value="1"/>
</dbReference>
<evidence type="ECO:0000259" key="9">
    <source>
        <dbReference type="PROSITE" id="PS50023"/>
    </source>
</evidence>
<comment type="subcellular location">
    <subcellularLocation>
        <location evidence="1">Nucleus</location>
    </subcellularLocation>
</comment>
<feature type="compositionally biased region" description="Polar residues" evidence="8">
    <location>
        <begin position="1"/>
        <end position="12"/>
    </location>
</feature>
<dbReference type="SUPFAM" id="SSF57716">
    <property type="entry name" value="Glucocorticoid receptor-like (DNA-binding domain)"/>
    <property type="match status" value="2"/>
</dbReference>
<keyword evidence="4 7" id="KW-0862">Zinc</keyword>
<proteinExistence type="predicted"/>
<evidence type="ECO:0000256" key="7">
    <source>
        <dbReference type="PROSITE-ProRule" id="PRU00125"/>
    </source>
</evidence>
<name>A0ABM0GRS8_SACKO</name>
<evidence type="ECO:0000313" key="10">
    <source>
        <dbReference type="Proteomes" id="UP000694865"/>
    </source>
</evidence>
<dbReference type="Gene3D" id="2.10.110.10">
    <property type="entry name" value="Cysteine Rich Protein"/>
    <property type="match status" value="1"/>
</dbReference>
<keyword evidence="2 7" id="KW-0479">Metal-binding</keyword>
<dbReference type="PANTHER" id="PTHR24215:SF35">
    <property type="entry name" value="MUSCLE LIM PROTEIN MLP84B"/>
    <property type="match status" value="1"/>
</dbReference>
<feature type="compositionally biased region" description="Gly residues" evidence="8">
    <location>
        <begin position="14"/>
        <end position="28"/>
    </location>
</feature>
<dbReference type="InterPro" id="IPR001781">
    <property type="entry name" value="Znf_LIM"/>
</dbReference>
<evidence type="ECO:0000256" key="4">
    <source>
        <dbReference type="ARBA" id="ARBA00022833"/>
    </source>
</evidence>
<dbReference type="GeneID" id="100373570"/>
<evidence type="ECO:0000256" key="6">
    <source>
        <dbReference type="ARBA" id="ARBA00023242"/>
    </source>
</evidence>
<keyword evidence="3" id="KW-0677">Repeat</keyword>
<accession>A0ABM0GRS8</accession>
<evidence type="ECO:0000313" key="11">
    <source>
        <dbReference type="RefSeq" id="XP_002735919.1"/>
    </source>
</evidence>
<evidence type="ECO:0000256" key="3">
    <source>
        <dbReference type="ARBA" id="ARBA00022737"/>
    </source>
</evidence>
<keyword evidence="6" id="KW-0539">Nucleus</keyword>
<keyword evidence="5 7" id="KW-0440">LIM domain</keyword>
<sequence>MEGGTKQPQKTWSGGSGGSTGGSFGGGDRCPRCGKAVYMAEKIIGAGESWHKVCFTCAICGKSLDSTTCTDREGEVFCKACYGKEFGPKGVGFGQGAGSLSHAN</sequence>
<organism evidence="10 11">
    <name type="scientific">Saccoglossus kowalevskii</name>
    <name type="common">Acorn worm</name>
    <dbReference type="NCBI Taxonomy" id="10224"/>
    <lineage>
        <taxon>Eukaryota</taxon>
        <taxon>Metazoa</taxon>
        <taxon>Hemichordata</taxon>
        <taxon>Enteropneusta</taxon>
        <taxon>Harrimaniidae</taxon>
        <taxon>Saccoglossus</taxon>
    </lineage>
</organism>
<evidence type="ECO:0000256" key="5">
    <source>
        <dbReference type="ARBA" id="ARBA00023038"/>
    </source>
</evidence>